<feature type="transmembrane region" description="Helical" evidence="1">
    <location>
        <begin position="120"/>
        <end position="137"/>
    </location>
</feature>
<dbReference type="EMBL" id="NPEX01000052">
    <property type="protein sequence ID" value="RAI44260.1"/>
    <property type="molecule type" value="Genomic_DNA"/>
</dbReference>
<keyword evidence="3" id="KW-1185">Reference proteome</keyword>
<comment type="caution">
    <text evidence="2">The sequence shown here is derived from an EMBL/GenBank/DDBJ whole genome shotgun (WGS) entry which is preliminary data.</text>
</comment>
<evidence type="ECO:0000256" key="1">
    <source>
        <dbReference type="SAM" id="Phobius"/>
    </source>
</evidence>
<evidence type="ECO:0000313" key="3">
    <source>
        <dbReference type="Proteomes" id="UP000249130"/>
    </source>
</evidence>
<feature type="transmembrane region" description="Helical" evidence="1">
    <location>
        <begin position="214"/>
        <end position="233"/>
    </location>
</feature>
<proteinExistence type="predicted"/>
<evidence type="ECO:0008006" key="4">
    <source>
        <dbReference type="Google" id="ProtNLM"/>
    </source>
</evidence>
<protein>
    <recommendedName>
        <fullName evidence="4">Cytochrome C oxidase subunit I</fullName>
    </recommendedName>
</protein>
<organism evidence="2 3">
    <name type="scientific">Rhodoplanes roseus</name>
    <dbReference type="NCBI Taxonomy" id="29409"/>
    <lineage>
        <taxon>Bacteria</taxon>
        <taxon>Pseudomonadati</taxon>
        <taxon>Pseudomonadota</taxon>
        <taxon>Alphaproteobacteria</taxon>
        <taxon>Hyphomicrobiales</taxon>
        <taxon>Nitrobacteraceae</taxon>
        <taxon>Rhodoplanes</taxon>
    </lineage>
</organism>
<feature type="transmembrane region" description="Helical" evidence="1">
    <location>
        <begin position="239"/>
        <end position="258"/>
    </location>
</feature>
<keyword evidence="1" id="KW-0812">Transmembrane</keyword>
<sequence length="263" mass="28180">MSTLHVFAGSIDHPARPEIRRIGFADLGDALKRGIDDFRAMPSHVIFLSLLYPIVGLVLARLSFGYDVVPLLFPLVAGFALIGPFVALGLYELSRRREQGLPVSWTDAFGVLRNPSIDSIALLGGFLMLLFVIWLAVAESLYEGLFGYGTPESIGAFLADVFGTAHGRTLLVAGNAIGFAFALAVLVISVVSFPMLLDRDVGAVRAIETSVRAVIRNPVAIAAWGLMVAVALAVGSLPFFIGLAVVLPVLAHATWHLYRKVVV</sequence>
<accession>A0A327KZE9</accession>
<dbReference type="AlphaFoldDB" id="A0A327KZE9"/>
<reference evidence="2 3" key="1">
    <citation type="submission" date="2017-07" db="EMBL/GenBank/DDBJ databases">
        <title>Draft Genome Sequences of Select Purple Nonsulfur Bacteria.</title>
        <authorList>
            <person name="Lasarre B."/>
            <person name="Mckinlay J.B."/>
        </authorList>
    </citation>
    <scope>NUCLEOTIDE SEQUENCE [LARGE SCALE GENOMIC DNA]</scope>
    <source>
        <strain evidence="2 3">DSM 5909</strain>
    </source>
</reference>
<dbReference type="Proteomes" id="UP000249130">
    <property type="component" value="Unassembled WGS sequence"/>
</dbReference>
<evidence type="ECO:0000313" key="2">
    <source>
        <dbReference type="EMBL" id="RAI44260.1"/>
    </source>
</evidence>
<feature type="transmembrane region" description="Helical" evidence="1">
    <location>
        <begin position="72"/>
        <end position="91"/>
    </location>
</feature>
<keyword evidence="1" id="KW-0472">Membrane</keyword>
<name>A0A327KZE9_9BRAD</name>
<feature type="transmembrane region" description="Helical" evidence="1">
    <location>
        <begin position="45"/>
        <end position="66"/>
    </location>
</feature>
<dbReference type="Pfam" id="PF09955">
    <property type="entry name" value="DUF2189"/>
    <property type="match status" value="1"/>
</dbReference>
<keyword evidence="1" id="KW-1133">Transmembrane helix</keyword>
<dbReference type="InterPro" id="IPR018692">
    <property type="entry name" value="DUF2189"/>
</dbReference>
<gene>
    <name evidence="2" type="ORF">CH341_10155</name>
</gene>
<dbReference type="RefSeq" id="WP_111418924.1">
    <property type="nucleotide sequence ID" value="NZ_NPEX01000052.1"/>
</dbReference>
<feature type="transmembrane region" description="Helical" evidence="1">
    <location>
        <begin position="170"/>
        <end position="193"/>
    </location>
</feature>
<dbReference type="OrthoDB" id="9809543at2"/>